<dbReference type="Proteomes" id="UP000324738">
    <property type="component" value="Unassembled WGS sequence"/>
</dbReference>
<dbReference type="GO" id="GO:0009231">
    <property type="term" value="P:riboflavin biosynthetic process"/>
    <property type="evidence" value="ECO:0007669"/>
    <property type="project" value="TreeGrafter"/>
</dbReference>
<dbReference type="GO" id="GO:0016811">
    <property type="term" value="F:hydrolase activity, acting on carbon-nitrogen (but not peptide) bonds, in linear amides"/>
    <property type="evidence" value="ECO:0007669"/>
    <property type="project" value="TreeGrafter"/>
</dbReference>
<name>A0A5B0E1E9_9HYPH</name>
<dbReference type="OrthoDB" id="9801445at2"/>
<keyword evidence="3" id="KW-0378">Hydrolase</keyword>
<dbReference type="PANTHER" id="PTHR35005">
    <property type="entry name" value="3-DEHYDRO-SCYLLO-INOSOSE HYDROLASE"/>
    <property type="match status" value="1"/>
</dbReference>
<dbReference type="Pfam" id="PF02633">
    <property type="entry name" value="Creatininase"/>
    <property type="match status" value="1"/>
</dbReference>
<comment type="caution">
    <text evidence="6">The sequence shown here is derived from an EMBL/GenBank/DDBJ whole genome shotgun (WGS) entry which is preliminary data.</text>
</comment>
<dbReference type="GO" id="GO:0046872">
    <property type="term" value="F:metal ion binding"/>
    <property type="evidence" value="ECO:0007669"/>
    <property type="project" value="UniProtKB-KW"/>
</dbReference>
<dbReference type="AlphaFoldDB" id="A0A5B0E1E9"/>
<evidence type="ECO:0000313" key="6">
    <source>
        <dbReference type="EMBL" id="KAA0972122.1"/>
    </source>
</evidence>
<keyword evidence="2" id="KW-0479">Metal-binding</keyword>
<evidence type="ECO:0000256" key="3">
    <source>
        <dbReference type="ARBA" id="ARBA00022801"/>
    </source>
</evidence>
<comment type="cofactor">
    <cofactor evidence="1">
        <name>Zn(2+)</name>
        <dbReference type="ChEBI" id="CHEBI:29105"/>
    </cofactor>
</comment>
<organism evidence="6 7">
    <name type="scientific">Aureimonas fodinaquatilis</name>
    <dbReference type="NCBI Taxonomy" id="2565783"/>
    <lineage>
        <taxon>Bacteria</taxon>
        <taxon>Pseudomonadati</taxon>
        <taxon>Pseudomonadota</taxon>
        <taxon>Alphaproteobacteria</taxon>
        <taxon>Hyphomicrobiales</taxon>
        <taxon>Aurantimonadaceae</taxon>
        <taxon>Aureimonas</taxon>
    </lineage>
</organism>
<evidence type="ECO:0000256" key="1">
    <source>
        <dbReference type="ARBA" id="ARBA00001947"/>
    </source>
</evidence>
<evidence type="ECO:0000256" key="5">
    <source>
        <dbReference type="ARBA" id="ARBA00024029"/>
    </source>
</evidence>
<reference evidence="6 7" key="1">
    <citation type="submission" date="2019-08" db="EMBL/GenBank/DDBJ databases">
        <title>Aureimonas fodiniaquatilis sp. nov., isolated from a coal mine wastewater.</title>
        <authorList>
            <person name="Kim W."/>
        </authorList>
    </citation>
    <scope>NUCLEOTIDE SEQUENCE [LARGE SCALE GENOMIC DNA]</scope>
    <source>
        <strain evidence="6 7">CAU 1482</strain>
    </source>
</reference>
<proteinExistence type="inferred from homology"/>
<evidence type="ECO:0000256" key="4">
    <source>
        <dbReference type="ARBA" id="ARBA00022833"/>
    </source>
</evidence>
<protein>
    <submittedName>
        <fullName evidence="6">Creatininase family protein</fullName>
    </submittedName>
</protein>
<dbReference type="PANTHER" id="PTHR35005:SF1">
    <property type="entry name" value="2-AMINO-5-FORMYLAMINO-6-RIBOSYLAMINOPYRIMIDIN-4(3H)-ONE 5'-MONOPHOSPHATE DEFORMYLASE"/>
    <property type="match status" value="1"/>
</dbReference>
<sequence length="283" mass="30629">MVSQSISFSMEDTGKTTLARFFEEMTTTDISGCGCLRHAVAVLPFAAIEQHGPHLPLGTDAIIADNMVQRAAASLPKDLPVTFLSPLRIGVSTEHARFAGTLNLGWKAGTEMLVQIIGDLVRAGFARVVIVSSHGGNSAAIDTAALEARNTHDCLVVASSWQRFGLPDNLLPQGEVAFGIHGGAVETALMLAFRPDLVRRDHRQVFPSFQQELEATHQRLRAHGRLGFGWMAQDLNAQGVVGDTRLANAAMGEAIAAHQVQGFCELLRDVLAFDLERLRQTRL</sequence>
<gene>
    <name evidence="6" type="ORF">FPY71_03125</name>
</gene>
<evidence type="ECO:0000313" key="7">
    <source>
        <dbReference type="Proteomes" id="UP000324738"/>
    </source>
</evidence>
<keyword evidence="7" id="KW-1185">Reference proteome</keyword>
<evidence type="ECO:0000256" key="2">
    <source>
        <dbReference type="ARBA" id="ARBA00022723"/>
    </source>
</evidence>
<dbReference type="Gene3D" id="3.40.50.10310">
    <property type="entry name" value="Creatininase"/>
    <property type="match status" value="1"/>
</dbReference>
<keyword evidence="4" id="KW-0862">Zinc</keyword>
<dbReference type="InterPro" id="IPR024087">
    <property type="entry name" value="Creatininase-like_sf"/>
</dbReference>
<accession>A0A5B0E1E9</accession>
<dbReference type="InterPro" id="IPR003785">
    <property type="entry name" value="Creatininase/forma_Hydrolase"/>
</dbReference>
<dbReference type="EMBL" id="VTWH01000001">
    <property type="protein sequence ID" value="KAA0972122.1"/>
    <property type="molecule type" value="Genomic_DNA"/>
</dbReference>
<comment type="similarity">
    <text evidence="5">Belongs to the creatininase superfamily.</text>
</comment>
<dbReference type="SUPFAM" id="SSF102215">
    <property type="entry name" value="Creatininase"/>
    <property type="match status" value="1"/>
</dbReference>